<evidence type="ECO:0000313" key="2">
    <source>
        <dbReference type="EMBL" id="PMD13887.1"/>
    </source>
</evidence>
<protein>
    <submittedName>
        <fullName evidence="2">Uncharacterized protein</fullName>
    </submittedName>
</protein>
<feature type="compositionally biased region" description="Low complexity" evidence="1">
    <location>
        <begin position="26"/>
        <end position="45"/>
    </location>
</feature>
<organism evidence="2 3">
    <name type="scientific">Hyaloscypha hepaticicola</name>
    <dbReference type="NCBI Taxonomy" id="2082293"/>
    <lineage>
        <taxon>Eukaryota</taxon>
        <taxon>Fungi</taxon>
        <taxon>Dikarya</taxon>
        <taxon>Ascomycota</taxon>
        <taxon>Pezizomycotina</taxon>
        <taxon>Leotiomycetes</taxon>
        <taxon>Helotiales</taxon>
        <taxon>Hyaloscyphaceae</taxon>
        <taxon>Hyaloscypha</taxon>
    </lineage>
</organism>
<feature type="region of interest" description="Disordered" evidence="1">
    <location>
        <begin position="1"/>
        <end position="52"/>
    </location>
</feature>
<accession>A0A2J6PIN5</accession>
<name>A0A2J6PIN5_9HELO</name>
<keyword evidence="3" id="KW-1185">Reference proteome</keyword>
<gene>
    <name evidence="2" type="ORF">NA56DRAFT_711512</name>
</gene>
<dbReference type="EMBL" id="KZ613526">
    <property type="protein sequence ID" value="PMD13887.1"/>
    <property type="molecule type" value="Genomic_DNA"/>
</dbReference>
<sequence>MSNQQYYGGGPPQQYPPQQYPPQQYPPQAYGQPQYSGPQYQQQAPMSNIYRHHTELHRANKDKEDRRGAMVASRFVSPHYAAVVLPRRDAKLALIVLIAPKAAAKRPLKKKLVPTPTFAMRRHKDSDGGLRIG</sequence>
<reference evidence="2 3" key="1">
    <citation type="submission" date="2016-05" db="EMBL/GenBank/DDBJ databases">
        <title>A degradative enzymes factory behind the ericoid mycorrhizal symbiosis.</title>
        <authorList>
            <consortium name="DOE Joint Genome Institute"/>
            <person name="Martino E."/>
            <person name="Morin E."/>
            <person name="Grelet G."/>
            <person name="Kuo A."/>
            <person name="Kohler A."/>
            <person name="Daghino S."/>
            <person name="Barry K."/>
            <person name="Choi C."/>
            <person name="Cichocki N."/>
            <person name="Clum A."/>
            <person name="Copeland A."/>
            <person name="Hainaut M."/>
            <person name="Haridas S."/>
            <person name="Labutti K."/>
            <person name="Lindquist E."/>
            <person name="Lipzen A."/>
            <person name="Khouja H.-R."/>
            <person name="Murat C."/>
            <person name="Ohm R."/>
            <person name="Olson A."/>
            <person name="Spatafora J."/>
            <person name="Veneault-Fourrey C."/>
            <person name="Henrissat B."/>
            <person name="Grigoriev I."/>
            <person name="Martin F."/>
            <person name="Perotto S."/>
        </authorList>
    </citation>
    <scope>NUCLEOTIDE SEQUENCE [LARGE SCALE GENOMIC DNA]</scope>
    <source>
        <strain evidence="2 3">UAMH 7357</strain>
    </source>
</reference>
<dbReference type="Proteomes" id="UP000235672">
    <property type="component" value="Unassembled WGS sequence"/>
</dbReference>
<feature type="compositionally biased region" description="Pro residues" evidence="1">
    <location>
        <begin position="13"/>
        <end position="25"/>
    </location>
</feature>
<dbReference type="AlphaFoldDB" id="A0A2J6PIN5"/>
<proteinExistence type="predicted"/>
<evidence type="ECO:0000313" key="3">
    <source>
        <dbReference type="Proteomes" id="UP000235672"/>
    </source>
</evidence>
<evidence type="ECO:0000256" key="1">
    <source>
        <dbReference type="SAM" id="MobiDB-lite"/>
    </source>
</evidence>